<evidence type="ECO:0000256" key="6">
    <source>
        <dbReference type="ARBA" id="ARBA00023295"/>
    </source>
</evidence>
<keyword evidence="10" id="KW-1185">Reference proteome</keyword>
<keyword evidence="4" id="KW-0732">Signal</keyword>
<dbReference type="SUPFAM" id="SSF51445">
    <property type="entry name" value="(Trans)glycosidases"/>
    <property type="match status" value="1"/>
</dbReference>
<dbReference type="EMBL" id="BAAAKJ010000333">
    <property type="protein sequence ID" value="GAA1408135.1"/>
    <property type="molecule type" value="Genomic_DNA"/>
</dbReference>
<evidence type="ECO:0000313" key="9">
    <source>
        <dbReference type="EMBL" id="GAA1408135.1"/>
    </source>
</evidence>
<evidence type="ECO:0000256" key="5">
    <source>
        <dbReference type="ARBA" id="ARBA00022801"/>
    </source>
</evidence>
<organism evidence="9 10">
    <name type="scientific">Kitasatospora putterlickiae</name>
    <dbReference type="NCBI Taxonomy" id="221725"/>
    <lineage>
        <taxon>Bacteria</taxon>
        <taxon>Bacillati</taxon>
        <taxon>Actinomycetota</taxon>
        <taxon>Actinomycetes</taxon>
        <taxon>Kitasatosporales</taxon>
        <taxon>Streptomycetaceae</taxon>
        <taxon>Kitasatospora</taxon>
    </lineage>
</organism>
<feature type="domain" description="Glycoside hydrolase family 3 C-terminal" evidence="8">
    <location>
        <begin position="425"/>
        <end position="577"/>
    </location>
</feature>
<evidence type="ECO:0000256" key="3">
    <source>
        <dbReference type="ARBA" id="ARBA00012744"/>
    </source>
</evidence>
<dbReference type="InterPro" id="IPR001764">
    <property type="entry name" value="Glyco_hydro_3_N"/>
</dbReference>
<dbReference type="SUPFAM" id="SSF52279">
    <property type="entry name" value="Beta-D-glucan exohydrolase, C-terminal domain"/>
    <property type="match status" value="1"/>
</dbReference>
<dbReference type="Gene3D" id="3.40.50.1700">
    <property type="entry name" value="Glycoside hydrolase family 3 C-terminal domain"/>
    <property type="match status" value="1"/>
</dbReference>
<dbReference type="PANTHER" id="PTHR30620">
    <property type="entry name" value="PERIPLASMIC BETA-GLUCOSIDASE-RELATED"/>
    <property type="match status" value="1"/>
</dbReference>
<keyword evidence="6" id="KW-0326">Glycosidase</keyword>
<proteinExistence type="inferred from homology"/>
<accession>A0ABP4J6T6</accession>
<evidence type="ECO:0000256" key="4">
    <source>
        <dbReference type="ARBA" id="ARBA00022729"/>
    </source>
</evidence>
<evidence type="ECO:0000256" key="2">
    <source>
        <dbReference type="ARBA" id="ARBA00005336"/>
    </source>
</evidence>
<dbReference type="InterPro" id="IPR002772">
    <property type="entry name" value="Glyco_hydro_3_C"/>
</dbReference>
<comment type="caution">
    <text evidence="9">The sequence shown here is derived from an EMBL/GenBank/DDBJ whole genome shotgun (WGS) entry which is preliminary data.</text>
</comment>
<evidence type="ECO:0000259" key="7">
    <source>
        <dbReference type="Pfam" id="PF00933"/>
    </source>
</evidence>
<dbReference type="InterPro" id="IPR036881">
    <property type="entry name" value="Glyco_hydro_3_C_sf"/>
</dbReference>
<dbReference type="RefSeq" id="WP_344342606.1">
    <property type="nucleotide sequence ID" value="NZ_BAAAKJ010000333.1"/>
</dbReference>
<dbReference type="InterPro" id="IPR017853">
    <property type="entry name" value="GH"/>
</dbReference>
<sequence>MSTDARFPYQDPTLTADQRAEDLLSRLPLEDKAGLMFHPLGNTAALDEPGLFGMPSMATFLERRINHFNILWASDAGDLAAWHNNLQRTVLERPLGIPVTISSDPRHSFTDNPATALLAGPFSQWPEPLGFAAVGSPELVRRWADTVRREYLAVGIRVALHPQIDLATEPRWARISTTFGEDADLTSELAVAYVRGLQGERVGTESVSAMAKHFPGGGPQLNGEDPHFAYGREQVYPGDNFEYHLKPFKAVIEAGVAQMMPYYGMPVGTGHEEVGFGFNQGIITGLLRERLGYDGIVCTDWAILADKCWGVEELTYEERMLKSLDAGVDQFGGEFRPRVLVDLVKAGKVTEERVDVSARRLLREKFRLGLFDRPYVDEAAAVALVGAAGARAEGLAAQAAASVLLANAAEGPARLPLAPGGLKVYAEGLSAEVLGDRATLVATPEEADVAVLRLAAPFEPRGEAGSLESFFHAGSLDFPEEEVERVRRICATVPTVVDVYLDRPAILTGIAGHAAALTVNFGAEERAFVKVLFGEERPQGSLPFDLPSSMAAVEASRPDVPFDTADPLFRFGHGLRYEG</sequence>
<dbReference type="InterPro" id="IPR051915">
    <property type="entry name" value="Cellulose_Degrad_GH3"/>
</dbReference>
<dbReference type="InterPro" id="IPR036962">
    <property type="entry name" value="Glyco_hydro_3_N_sf"/>
</dbReference>
<name>A0ABP4J6T6_9ACTN</name>
<dbReference type="PRINTS" id="PR00133">
    <property type="entry name" value="GLHYDRLASE3"/>
</dbReference>
<dbReference type="Gene3D" id="3.20.20.300">
    <property type="entry name" value="Glycoside hydrolase, family 3, N-terminal domain"/>
    <property type="match status" value="1"/>
</dbReference>
<gene>
    <name evidence="9" type="ORF">GCM10009639_57700</name>
</gene>
<comment type="catalytic activity">
    <reaction evidence="1">
        <text>Hydrolysis of terminal, non-reducing beta-D-glucosyl residues with release of beta-D-glucose.</text>
        <dbReference type="EC" id="3.2.1.21"/>
    </reaction>
</comment>
<evidence type="ECO:0000259" key="8">
    <source>
        <dbReference type="Pfam" id="PF01915"/>
    </source>
</evidence>
<evidence type="ECO:0000256" key="1">
    <source>
        <dbReference type="ARBA" id="ARBA00000448"/>
    </source>
</evidence>
<feature type="domain" description="Glycoside hydrolase family 3 N-terminal" evidence="7">
    <location>
        <begin position="84"/>
        <end position="363"/>
    </location>
</feature>
<dbReference type="Pfam" id="PF01915">
    <property type="entry name" value="Glyco_hydro_3_C"/>
    <property type="match status" value="1"/>
</dbReference>
<reference evidence="10" key="1">
    <citation type="journal article" date="2019" name="Int. J. Syst. Evol. Microbiol.">
        <title>The Global Catalogue of Microorganisms (GCM) 10K type strain sequencing project: providing services to taxonomists for standard genome sequencing and annotation.</title>
        <authorList>
            <consortium name="The Broad Institute Genomics Platform"/>
            <consortium name="The Broad Institute Genome Sequencing Center for Infectious Disease"/>
            <person name="Wu L."/>
            <person name="Ma J."/>
        </authorList>
    </citation>
    <scope>NUCLEOTIDE SEQUENCE [LARGE SCALE GENOMIC DNA]</scope>
    <source>
        <strain evidence="10">JCM 12393</strain>
    </source>
</reference>
<dbReference type="Proteomes" id="UP001499863">
    <property type="component" value="Unassembled WGS sequence"/>
</dbReference>
<dbReference type="Pfam" id="PF00933">
    <property type="entry name" value="Glyco_hydro_3"/>
    <property type="match status" value="1"/>
</dbReference>
<dbReference type="PANTHER" id="PTHR30620:SF16">
    <property type="entry name" value="LYSOSOMAL BETA GLUCOSIDASE"/>
    <property type="match status" value="1"/>
</dbReference>
<evidence type="ECO:0000313" key="10">
    <source>
        <dbReference type="Proteomes" id="UP001499863"/>
    </source>
</evidence>
<keyword evidence="5 9" id="KW-0378">Hydrolase</keyword>
<protein>
    <recommendedName>
        <fullName evidence="3">beta-glucosidase</fullName>
        <ecNumber evidence="3">3.2.1.21</ecNumber>
    </recommendedName>
</protein>
<comment type="similarity">
    <text evidence="2">Belongs to the glycosyl hydrolase 3 family.</text>
</comment>
<dbReference type="EC" id="3.2.1.21" evidence="3"/>
<dbReference type="GO" id="GO:0016787">
    <property type="term" value="F:hydrolase activity"/>
    <property type="evidence" value="ECO:0007669"/>
    <property type="project" value="UniProtKB-KW"/>
</dbReference>